<sequence length="108" mass="11701">MTGAYAGILNGGSSVEPYGVTDLRLRGDKQALIDQTGGMGERGDLGKGRARTDLDDESGRRTGHQPARPDSGDRDRRQDRNDAKLARRVVIGFTADYVTGVWMGYVTT</sequence>
<feature type="region of interest" description="Disordered" evidence="1">
    <location>
        <begin position="31"/>
        <end position="83"/>
    </location>
</feature>
<feature type="compositionally biased region" description="Basic and acidic residues" evidence="1">
    <location>
        <begin position="41"/>
        <end position="60"/>
    </location>
</feature>
<accession>A0A060CHU6</accession>
<organism evidence="2">
    <name type="scientific">uncultured Ruegeria sp</name>
    <dbReference type="NCBI Taxonomy" id="259304"/>
    <lineage>
        <taxon>Bacteria</taxon>
        <taxon>Pseudomonadati</taxon>
        <taxon>Pseudomonadota</taxon>
        <taxon>Alphaproteobacteria</taxon>
        <taxon>Rhodobacterales</taxon>
        <taxon>Roseobacteraceae</taxon>
        <taxon>Ruegeria</taxon>
        <taxon>environmental samples</taxon>
    </lineage>
</organism>
<dbReference type="EMBL" id="KF127443">
    <property type="protein sequence ID" value="AIA94799.1"/>
    <property type="molecule type" value="Genomic_DNA"/>
</dbReference>
<proteinExistence type="predicted"/>
<evidence type="ECO:0000256" key="1">
    <source>
        <dbReference type="SAM" id="MobiDB-lite"/>
    </source>
</evidence>
<reference evidence="2" key="1">
    <citation type="journal article" date="2013" name="Environ. Microbiol.">
        <title>Seasonally variable intestinal metagenomes of the red palm weevil (Rhynchophorus ferrugineus).</title>
        <authorList>
            <person name="Jia S."/>
            <person name="Zhang X."/>
            <person name="Zhang G."/>
            <person name="Yin A."/>
            <person name="Zhang S."/>
            <person name="Li F."/>
            <person name="Wang L."/>
            <person name="Zhao D."/>
            <person name="Yun Q."/>
            <person name="Tala"/>
            <person name="Wang J."/>
            <person name="Sun G."/>
            <person name="Baabdullah M."/>
            <person name="Yu X."/>
            <person name="Hu S."/>
            <person name="Al-Mssallem I.S."/>
            <person name="Yu J."/>
        </authorList>
    </citation>
    <scope>NUCLEOTIDE SEQUENCE</scope>
</reference>
<name>A0A060CHU6_9RHOB</name>
<protein>
    <submittedName>
        <fullName evidence="2">CAZy families GT51 protein</fullName>
    </submittedName>
</protein>
<feature type="compositionally biased region" description="Basic and acidic residues" evidence="1">
    <location>
        <begin position="70"/>
        <end position="83"/>
    </location>
</feature>
<dbReference type="Gene3D" id="3.40.710.10">
    <property type="entry name" value="DD-peptidase/beta-lactamase superfamily"/>
    <property type="match status" value="1"/>
</dbReference>
<dbReference type="InterPro" id="IPR012338">
    <property type="entry name" value="Beta-lactam/transpept-like"/>
</dbReference>
<dbReference type="AlphaFoldDB" id="A0A060CHU6"/>
<feature type="non-terminal residue" evidence="2">
    <location>
        <position position="108"/>
    </location>
</feature>
<evidence type="ECO:0000313" key="2">
    <source>
        <dbReference type="EMBL" id="AIA94799.1"/>
    </source>
</evidence>